<feature type="non-terminal residue" evidence="3">
    <location>
        <position position="1"/>
    </location>
</feature>
<dbReference type="PROSITE" id="PS51160">
    <property type="entry name" value="ACYLPHOSPHATASE_3"/>
    <property type="match status" value="1"/>
</dbReference>
<dbReference type="Proteomes" id="UP000078561">
    <property type="component" value="Unassembled WGS sequence"/>
</dbReference>
<gene>
    <name evidence="3" type="primary">ABSGL_01422.1 scaffold 1564</name>
</gene>
<comment type="caution">
    <text evidence="1">Lacks conserved residue(s) required for the propagation of feature annotation.</text>
</comment>
<name>A0A163IYB2_ABSGL</name>
<sequence length="77" mass="8904">NNLIDEEVDTEGEGKDDDEEVEFVNPTMPLAEVRKVLKQTIEILPLNTETDFEIKRAMVKQIRETDSEIIRTACRIQ</sequence>
<evidence type="ECO:0000313" key="3">
    <source>
        <dbReference type="EMBL" id="SAL96055.1"/>
    </source>
</evidence>
<dbReference type="InterPro" id="IPR001792">
    <property type="entry name" value="Acylphosphatase-like_dom"/>
</dbReference>
<protein>
    <recommendedName>
        <fullName evidence="2">Acylphosphatase-like domain-containing protein</fullName>
    </recommendedName>
</protein>
<dbReference type="EMBL" id="LT550641">
    <property type="protein sequence ID" value="SAL96055.1"/>
    <property type="molecule type" value="Genomic_DNA"/>
</dbReference>
<reference evidence="3" key="1">
    <citation type="submission" date="2016-04" db="EMBL/GenBank/DDBJ databases">
        <authorList>
            <person name="Evans L.H."/>
            <person name="Alamgir A."/>
            <person name="Owens N."/>
            <person name="Weber N.D."/>
            <person name="Virtaneva K."/>
            <person name="Barbian K."/>
            <person name="Babar A."/>
            <person name="Rosenke K."/>
        </authorList>
    </citation>
    <scope>NUCLEOTIDE SEQUENCE [LARGE SCALE GENOMIC DNA]</scope>
    <source>
        <strain evidence="3">CBS 101.48</strain>
    </source>
</reference>
<organism evidence="3">
    <name type="scientific">Absidia glauca</name>
    <name type="common">Pin mould</name>
    <dbReference type="NCBI Taxonomy" id="4829"/>
    <lineage>
        <taxon>Eukaryota</taxon>
        <taxon>Fungi</taxon>
        <taxon>Fungi incertae sedis</taxon>
        <taxon>Mucoromycota</taxon>
        <taxon>Mucoromycotina</taxon>
        <taxon>Mucoromycetes</taxon>
        <taxon>Mucorales</taxon>
        <taxon>Cunninghamellaceae</taxon>
        <taxon>Absidia</taxon>
    </lineage>
</organism>
<feature type="domain" description="Acylphosphatase-like" evidence="2">
    <location>
        <begin position="1"/>
        <end position="56"/>
    </location>
</feature>
<accession>A0A163IYB2</accession>
<dbReference type="InParanoid" id="A0A163IYB2"/>
<dbReference type="AlphaFoldDB" id="A0A163IYB2"/>
<proteinExistence type="predicted"/>
<evidence type="ECO:0000256" key="1">
    <source>
        <dbReference type="PROSITE-ProRule" id="PRU00520"/>
    </source>
</evidence>
<keyword evidence="4" id="KW-1185">Reference proteome</keyword>
<evidence type="ECO:0000313" key="4">
    <source>
        <dbReference type="Proteomes" id="UP000078561"/>
    </source>
</evidence>
<dbReference type="OrthoDB" id="10526014at2759"/>
<evidence type="ECO:0000259" key="2">
    <source>
        <dbReference type="PROSITE" id="PS51160"/>
    </source>
</evidence>